<protein>
    <submittedName>
        <fullName evidence="1">Uncharacterized protein</fullName>
    </submittedName>
</protein>
<dbReference type="Proteomes" id="UP000011932">
    <property type="component" value="Chromosome"/>
</dbReference>
<sequence length="37" mass="4262">MYAGNIRPDCKEKLTPCKYSKKLNPALLLNNITDYCE</sequence>
<name>M4VWE7_9BACT</name>
<dbReference type="KEGG" id="man:A11S_680"/>
<gene>
    <name evidence="1" type="ORF">A11S_680</name>
</gene>
<evidence type="ECO:0000313" key="2">
    <source>
        <dbReference type="Proteomes" id="UP000011932"/>
    </source>
</evidence>
<accession>M4VWE7</accession>
<evidence type="ECO:0000313" key="1">
    <source>
        <dbReference type="EMBL" id="AGH97504.1"/>
    </source>
</evidence>
<organism evidence="1 2">
    <name type="scientific">Micavibrio aeruginosavorus EPB</name>
    <dbReference type="NCBI Taxonomy" id="349215"/>
    <lineage>
        <taxon>Bacteria</taxon>
        <taxon>Pseudomonadati</taxon>
        <taxon>Bdellovibrionota</taxon>
        <taxon>Bdellovibrionia</taxon>
        <taxon>Bdellovibrionales</taxon>
        <taxon>Pseudobdellovibrionaceae</taxon>
        <taxon>Micavibrio</taxon>
    </lineage>
</organism>
<dbReference type="AlphaFoldDB" id="M4VWE7"/>
<proteinExistence type="predicted"/>
<dbReference type="HOGENOM" id="CLU_3345905_0_0_5"/>
<reference evidence="1 2" key="1">
    <citation type="journal article" date="2013" name="ISME J.">
        <title>By their genes ye shall know them: genomic signatures of predatory bacteria.</title>
        <authorList>
            <person name="Pasternak Z."/>
            <person name="Pietrokovski S."/>
            <person name="Rotem O."/>
            <person name="Gophna U."/>
            <person name="Lurie-Weinberger M.N."/>
            <person name="Jurkevitch E."/>
        </authorList>
    </citation>
    <scope>NUCLEOTIDE SEQUENCE [LARGE SCALE GENOMIC DNA]</scope>
    <source>
        <strain evidence="1">EPB</strain>
    </source>
</reference>
<dbReference type="EMBL" id="CP003538">
    <property type="protein sequence ID" value="AGH97504.1"/>
    <property type="molecule type" value="Genomic_DNA"/>
</dbReference>